<evidence type="ECO:0000256" key="3">
    <source>
        <dbReference type="PROSITE-ProRule" id="PRU00708"/>
    </source>
</evidence>
<dbReference type="Pfam" id="PF01535">
    <property type="entry name" value="PPR"/>
    <property type="match status" value="4"/>
</dbReference>
<protein>
    <submittedName>
        <fullName evidence="5">Pentatricopeptide repeat</fullName>
    </submittedName>
</protein>
<dbReference type="EMBL" id="JBAMMX010000021">
    <property type="protein sequence ID" value="KAK6919251.1"/>
    <property type="molecule type" value="Genomic_DNA"/>
</dbReference>
<dbReference type="Pfam" id="PF13041">
    <property type="entry name" value="PPR_2"/>
    <property type="match status" value="1"/>
</dbReference>
<dbReference type="NCBIfam" id="TIGR00756">
    <property type="entry name" value="PPR"/>
    <property type="match status" value="4"/>
</dbReference>
<dbReference type="GO" id="GO:0003723">
    <property type="term" value="F:RNA binding"/>
    <property type="evidence" value="ECO:0007669"/>
    <property type="project" value="InterPro"/>
</dbReference>
<feature type="repeat" description="PPR" evidence="3">
    <location>
        <begin position="380"/>
        <end position="410"/>
    </location>
</feature>
<dbReference type="InterPro" id="IPR046848">
    <property type="entry name" value="E_motif"/>
</dbReference>
<feature type="domain" description="DYW" evidence="4">
    <location>
        <begin position="561"/>
        <end position="653"/>
    </location>
</feature>
<reference evidence="5 6" key="1">
    <citation type="submission" date="2023-12" db="EMBL/GenBank/DDBJ databases">
        <title>A high-quality genome assembly for Dillenia turbinata (Dilleniales).</title>
        <authorList>
            <person name="Chanderbali A."/>
        </authorList>
    </citation>
    <scope>NUCLEOTIDE SEQUENCE [LARGE SCALE GENOMIC DNA]</scope>
    <source>
        <strain evidence="5">LSX21</strain>
        <tissue evidence="5">Leaf</tissue>
    </source>
</reference>
<dbReference type="InterPro" id="IPR002885">
    <property type="entry name" value="PPR_rpt"/>
</dbReference>
<dbReference type="InterPro" id="IPR046960">
    <property type="entry name" value="PPR_At4g14850-like_plant"/>
</dbReference>
<dbReference type="GO" id="GO:0009451">
    <property type="term" value="P:RNA modification"/>
    <property type="evidence" value="ECO:0007669"/>
    <property type="project" value="InterPro"/>
</dbReference>
<feature type="repeat" description="PPR" evidence="3">
    <location>
        <begin position="314"/>
        <end position="344"/>
    </location>
</feature>
<organism evidence="5 6">
    <name type="scientific">Dillenia turbinata</name>
    <dbReference type="NCBI Taxonomy" id="194707"/>
    <lineage>
        <taxon>Eukaryota</taxon>
        <taxon>Viridiplantae</taxon>
        <taxon>Streptophyta</taxon>
        <taxon>Embryophyta</taxon>
        <taxon>Tracheophyta</taxon>
        <taxon>Spermatophyta</taxon>
        <taxon>Magnoliopsida</taxon>
        <taxon>eudicotyledons</taxon>
        <taxon>Gunneridae</taxon>
        <taxon>Pentapetalae</taxon>
        <taxon>Dilleniales</taxon>
        <taxon>Dilleniaceae</taxon>
        <taxon>Dillenia</taxon>
    </lineage>
</organism>
<dbReference type="FunFam" id="1.25.40.10:FF:000366">
    <property type="entry name" value="Pentatricopeptide (PPR) repeat-containing protein"/>
    <property type="match status" value="1"/>
</dbReference>
<dbReference type="FunFam" id="1.25.40.10:FF:001389">
    <property type="entry name" value="Pentatricopeptide repeat-containing protein At3g14330"/>
    <property type="match status" value="1"/>
</dbReference>
<dbReference type="Pfam" id="PF14432">
    <property type="entry name" value="DYW_deaminase"/>
    <property type="match status" value="1"/>
</dbReference>
<dbReference type="Proteomes" id="UP001370490">
    <property type="component" value="Unassembled WGS sequence"/>
</dbReference>
<feature type="repeat" description="PPR" evidence="3">
    <location>
        <begin position="345"/>
        <end position="379"/>
    </location>
</feature>
<dbReference type="SUPFAM" id="SSF48452">
    <property type="entry name" value="TPR-like"/>
    <property type="match status" value="1"/>
</dbReference>
<keyword evidence="2" id="KW-0677">Repeat</keyword>
<feature type="repeat" description="PPR" evidence="3">
    <location>
        <begin position="213"/>
        <end position="247"/>
    </location>
</feature>
<proteinExistence type="inferred from homology"/>
<evidence type="ECO:0000259" key="4">
    <source>
        <dbReference type="Pfam" id="PF14432"/>
    </source>
</evidence>
<dbReference type="PANTHER" id="PTHR47926">
    <property type="entry name" value="PENTATRICOPEPTIDE REPEAT-CONTAINING PROTEIN"/>
    <property type="match status" value="1"/>
</dbReference>
<gene>
    <name evidence="5" type="ORF">RJ641_015155</name>
</gene>
<evidence type="ECO:0000256" key="2">
    <source>
        <dbReference type="ARBA" id="ARBA00022737"/>
    </source>
</evidence>
<evidence type="ECO:0000313" key="5">
    <source>
        <dbReference type="EMBL" id="KAK6919251.1"/>
    </source>
</evidence>
<dbReference type="FunFam" id="1.25.40.10:FF:000031">
    <property type="entry name" value="Pentatricopeptide repeat-containing protein mitochondrial"/>
    <property type="match status" value="1"/>
</dbReference>
<dbReference type="PROSITE" id="PS51375">
    <property type="entry name" value="PPR"/>
    <property type="match status" value="5"/>
</dbReference>
<comment type="caution">
    <text evidence="5">The sequence shown here is derived from an EMBL/GenBank/DDBJ whole genome shotgun (WGS) entry which is preliminary data.</text>
</comment>
<comment type="similarity">
    <text evidence="1">Belongs to the PPR family. PCMP-H subfamily.</text>
</comment>
<dbReference type="Pfam" id="PF12854">
    <property type="entry name" value="PPR_1"/>
    <property type="match status" value="1"/>
</dbReference>
<accession>A0AAN8UWE0</accession>
<dbReference type="AlphaFoldDB" id="A0AAN8UWE0"/>
<name>A0AAN8UWE0_9MAGN</name>
<feature type="repeat" description="PPR" evidence="3">
    <location>
        <begin position="143"/>
        <end position="177"/>
    </location>
</feature>
<dbReference type="Pfam" id="PF20431">
    <property type="entry name" value="E_motif"/>
    <property type="match status" value="1"/>
</dbReference>
<dbReference type="Gene3D" id="1.25.40.10">
    <property type="entry name" value="Tetratricopeptide repeat domain"/>
    <property type="match status" value="4"/>
</dbReference>
<keyword evidence="6" id="KW-1185">Reference proteome</keyword>
<dbReference type="InterPro" id="IPR011990">
    <property type="entry name" value="TPR-like_helical_dom_sf"/>
</dbReference>
<dbReference type="GO" id="GO:0008270">
    <property type="term" value="F:zinc ion binding"/>
    <property type="evidence" value="ECO:0007669"/>
    <property type="project" value="InterPro"/>
</dbReference>
<dbReference type="FunFam" id="1.25.40.10:FF:000073">
    <property type="entry name" value="Pentatricopeptide repeat-containing protein chloroplastic"/>
    <property type="match status" value="1"/>
</dbReference>
<dbReference type="PANTHER" id="PTHR47926:SF468">
    <property type="entry name" value="PENTATRICOPEPTIDE REPEAT-CONTAINING PROTEIN"/>
    <property type="match status" value="1"/>
</dbReference>
<sequence length="653" mass="73613">MITAFVLSTNITVNTASQTHHKHKHKPKSLNSTATTFSLDLKSLSKSGKLDEALRLIETSSSEFHQSNLNSEVYADLLHTCITRKSLEHGQRLYLQLLLHKRNKNLLRNPIIKSKLITLYSVCGRVEEARQIFNDGIESKHVNESVWVAMAIGYSKNGYPKEALLLYCQMLSRSALPGNFAFSMAIKACSDLSDLRMGKAIHAQIVKSNNESDQVVDNALLGLYAHCGSLDEVFMLFEKMPQRNIVSWNSLISSFVSEDQLFESLELFRRMQLEKMGFTWVTFTTILSVCSRITAFRSGKEIHAQIVKSATKPDVLVLNSIMDMYAKCGEMELCRKVFDAMQTRDLTSWNTILTGYAVNGSISEAMELLDEMIESGFEADGVTFIALLSGCSHTGLIEDGQKLFHRMENDFGLSPTVEHYACLVDLLGRAGRIEDALEVVKNMPMEPSGSIWGSLLNSCKLHGNVSLADFVAVRLFEVEPNNPGNYVMLSNIYADAGMWEAVKTVRERMEKRGIKKEAGCSWIQVKDRIHTFVASGGFEFQNSKEYKKVWNKLMDAMEDAGYVPNPEVVLHNVDEEVKAMWVCGHSERLATMYGLIKSGSGMPVRVMKNLRVCVDCHSWMKFVSKVTKRLIVLRDTSRFHHFENGICSCKDYW</sequence>
<evidence type="ECO:0000256" key="1">
    <source>
        <dbReference type="ARBA" id="ARBA00006643"/>
    </source>
</evidence>
<dbReference type="InterPro" id="IPR032867">
    <property type="entry name" value="DYW_dom"/>
</dbReference>
<evidence type="ECO:0000313" key="6">
    <source>
        <dbReference type="Proteomes" id="UP001370490"/>
    </source>
</evidence>